<dbReference type="PANTHER" id="PTHR37848:SF1">
    <property type="entry name" value="SUN DOMAIN-CONTAINING PROTEIN"/>
    <property type="match status" value="1"/>
</dbReference>
<dbReference type="EMBL" id="JAFIQS010000001">
    <property type="protein sequence ID" value="KAG5174380.1"/>
    <property type="molecule type" value="Genomic_DNA"/>
</dbReference>
<feature type="transmembrane region" description="Helical" evidence="2">
    <location>
        <begin position="282"/>
        <end position="300"/>
    </location>
</feature>
<feature type="compositionally biased region" description="Basic and acidic residues" evidence="1">
    <location>
        <begin position="18"/>
        <end position="33"/>
    </location>
</feature>
<reference evidence="3" key="1">
    <citation type="submission" date="2021-02" db="EMBL/GenBank/DDBJ databases">
        <title>Psilocybe cubensis genome.</title>
        <authorList>
            <person name="Mckernan K.J."/>
            <person name="Crawford S."/>
            <person name="Trippe A."/>
            <person name="Kane L.T."/>
            <person name="Mclaughlin S."/>
        </authorList>
    </citation>
    <scope>NUCLEOTIDE SEQUENCE [LARGE SCALE GENOMIC DNA]</scope>
    <source>
        <strain evidence="3">MGC-MH-2018</strain>
    </source>
</reference>
<gene>
    <name evidence="3" type="ORF">JR316_001039</name>
</gene>
<accession>A0A8H8CQW4</accession>
<dbReference type="AlphaFoldDB" id="A0A8H8CQW4"/>
<evidence type="ECO:0000313" key="3">
    <source>
        <dbReference type="EMBL" id="KAG5174380.1"/>
    </source>
</evidence>
<comment type="caution">
    <text evidence="3">The sequence shown here is derived from an EMBL/GenBank/DDBJ whole genome shotgun (WGS) entry which is preliminary data.</text>
</comment>
<proteinExistence type="predicted"/>
<feature type="region of interest" description="Disordered" evidence="1">
    <location>
        <begin position="1"/>
        <end position="48"/>
    </location>
</feature>
<name>A0A8H8CQW4_PSICU</name>
<feature type="compositionally biased region" description="Pro residues" evidence="1">
    <location>
        <begin position="37"/>
        <end position="46"/>
    </location>
</feature>
<keyword evidence="2" id="KW-0472">Membrane</keyword>
<evidence type="ECO:0000256" key="1">
    <source>
        <dbReference type="SAM" id="MobiDB-lite"/>
    </source>
</evidence>
<organism evidence="3">
    <name type="scientific">Psilocybe cubensis</name>
    <name type="common">Psychedelic mushroom</name>
    <name type="synonym">Stropharia cubensis</name>
    <dbReference type="NCBI Taxonomy" id="181762"/>
    <lineage>
        <taxon>Eukaryota</taxon>
        <taxon>Fungi</taxon>
        <taxon>Dikarya</taxon>
        <taxon>Basidiomycota</taxon>
        <taxon>Agaricomycotina</taxon>
        <taxon>Agaricomycetes</taxon>
        <taxon>Agaricomycetidae</taxon>
        <taxon>Agaricales</taxon>
        <taxon>Agaricineae</taxon>
        <taxon>Strophariaceae</taxon>
        <taxon>Psilocybe</taxon>
    </lineage>
</organism>
<evidence type="ECO:0000256" key="2">
    <source>
        <dbReference type="SAM" id="Phobius"/>
    </source>
</evidence>
<keyword evidence="2" id="KW-0812">Transmembrane</keyword>
<protein>
    <submittedName>
        <fullName evidence="3">Uncharacterized protein</fullName>
    </submittedName>
</protein>
<dbReference type="PANTHER" id="PTHR37848">
    <property type="entry name" value="EXPRESSED PROTEIN"/>
    <property type="match status" value="1"/>
</dbReference>
<sequence>MQDYKDENLNAPALDKLQPVKEPHISIDIKHNDTPQSEPPPPPFAPYEPEFFVKSDGEVISHDHHLNEDGEALYRFLLAQSAILPTYILNIHGTHNERRTRVVSRTENGKTTQRTETYTVTVTDFNFQIDLSSYIVHGPIFWSYPDETAAYRGLMVRQVNTPTRRKATKDEITAFKSEDYFRVNGGLAPWQYSDGSYSSNHQASSKTPRAWADEYAASPKLLKEFVYRKVIYGWNTSKLTEAISSAIAQTSYTGHVQSTFKLSNAKISIRPDNRLSRTLSSTLYKVLLIITLIYPFILLFKRFNRHGGGRWEVVGAAYGLKHFEQLESPPKESNDQLKGNDNVNAEGRHPCHIPRVVETEHGMQKLIGYREGEWFKEWEPVIKRCAAMRLTSNEPLKSVKEARADPMGALEGYGTSNLEGY</sequence>
<dbReference type="OrthoDB" id="203796at2759"/>
<keyword evidence="2" id="KW-1133">Transmembrane helix</keyword>